<dbReference type="Proteomes" id="UP000009022">
    <property type="component" value="Unassembled WGS sequence"/>
</dbReference>
<evidence type="ECO:0000256" key="7">
    <source>
        <dbReference type="ARBA" id="ARBA00023002"/>
    </source>
</evidence>
<comment type="function">
    <text evidence="2 10">Catalyzes the oxidative ring opening of 3-hydroxyanthranilate to 2-amino-3-carboxymuconate semialdehyde, which spontaneously cyclizes to quinolinate.</text>
</comment>
<gene>
    <name evidence="11" type="ORF">TRIADDRAFT_24699</name>
</gene>
<dbReference type="InParanoid" id="B3RUS6"/>
<comment type="caution">
    <text evidence="10">Lacks conserved residue(s) required for the propagation of feature annotation.</text>
</comment>
<evidence type="ECO:0000256" key="4">
    <source>
        <dbReference type="ARBA" id="ARBA00022642"/>
    </source>
</evidence>
<dbReference type="Gene3D" id="2.60.120.10">
    <property type="entry name" value="Jelly Rolls"/>
    <property type="match status" value="1"/>
</dbReference>
<dbReference type="PANTHER" id="PTHR15497">
    <property type="entry name" value="3-HYDROXYANTHRANILATE 3,4-DIOXYGENASE"/>
    <property type="match status" value="1"/>
</dbReference>
<dbReference type="FunCoup" id="B3RUS6">
    <property type="interactions" value="218"/>
</dbReference>
<dbReference type="RefSeq" id="XP_002111907.1">
    <property type="nucleotide sequence ID" value="XM_002111871.1"/>
</dbReference>
<comment type="pathway">
    <text evidence="10">Cofactor biosynthesis; NAD(+) biosynthesis; quinolinate from L-kynurenine: step 3/3.</text>
</comment>
<keyword evidence="8 10" id="KW-0408">Iron</keyword>
<dbReference type="CTD" id="6752621"/>
<evidence type="ECO:0000256" key="3">
    <source>
        <dbReference type="ARBA" id="ARBA00022490"/>
    </source>
</evidence>
<keyword evidence="6 10" id="KW-0223">Dioxygenase</keyword>
<dbReference type="eggNOG" id="KOG3995">
    <property type="taxonomic scope" value="Eukaryota"/>
</dbReference>
<dbReference type="HOGENOM" id="CLU_064845_2_0_1"/>
<dbReference type="InterPro" id="IPR010329">
    <property type="entry name" value="3hydroanth_dOase"/>
</dbReference>
<dbReference type="CDD" id="cd06123">
    <property type="entry name" value="cupin_HAO"/>
    <property type="match status" value="1"/>
</dbReference>
<keyword evidence="7 10" id="KW-0560">Oxidoreductase</keyword>
<dbReference type="PANTHER" id="PTHR15497:SF1">
    <property type="entry name" value="3-HYDROXYANTHRANILATE 3,4-DIOXYGENASE"/>
    <property type="match status" value="1"/>
</dbReference>
<evidence type="ECO:0000313" key="11">
    <source>
        <dbReference type="EMBL" id="EDV25874.1"/>
    </source>
</evidence>
<comment type="catalytic activity">
    <reaction evidence="9 10">
        <text>3-hydroxyanthranilate + O2 = (2Z,4Z)-2-amino-3-carboxymuconate 6-semialdehyde</text>
        <dbReference type="Rhea" id="RHEA:17953"/>
        <dbReference type="ChEBI" id="CHEBI:15379"/>
        <dbReference type="ChEBI" id="CHEBI:36559"/>
        <dbReference type="ChEBI" id="CHEBI:77612"/>
        <dbReference type="EC" id="1.13.11.6"/>
    </reaction>
</comment>
<proteinExistence type="inferred from homology"/>
<dbReference type="OMA" id="KPPVGNQ"/>
<dbReference type="EMBL" id="DS985244">
    <property type="protein sequence ID" value="EDV25874.1"/>
    <property type="molecule type" value="Genomic_DNA"/>
</dbReference>
<feature type="region of interest" description="Domain B" evidence="10">
    <location>
        <begin position="226"/>
        <end position="241"/>
    </location>
</feature>
<dbReference type="GO" id="GO:0006569">
    <property type="term" value="P:L-tryptophan catabolic process"/>
    <property type="evidence" value="ECO:0007669"/>
    <property type="project" value="UniProtKB-UniRule"/>
</dbReference>
<comment type="cofactor">
    <cofactor evidence="1 10">
        <name>Fe(2+)</name>
        <dbReference type="ChEBI" id="CHEBI:29033"/>
    </cofactor>
</comment>
<dbReference type="GO" id="GO:0008198">
    <property type="term" value="F:ferrous iron binding"/>
    <property type="evidence" value="ECO:0007669"/>
    <property type="project" value="UniProtKB-UniRule"/>
</dbReference>
<evidence type="ECO:0000256" key="1">
    <source>
        <dbReference type="ARBA" id="ARBA00001954"/>
    </source>
</evidence>
<feature type="binding site" evidence="10">
    <location>
        <position position="97"/>
    </location>
    <ligand>
        <name>substrate</name>
    </ligand>
</feature>
<dbReference type="GO" id="GO:0005737">
    <property type="term" value="C:cytoplasm"/>
    <property type="evidence" value="ECO:0000318"/>
    <property type="project" value="GO_Central"/>
</dbReference>
<reference evidence="11 12" key="1">
    <citation type="journal article" date="2008" name="Nature">
        <title>The Trichoplax genome and the nature of placozoans.</title>
        <authorList>
            <person name="Srivastava M."/>
            <person name="Begovic E."/>
            <person name="Chapman J."/>
            <person name="Putnam N.H."/>
            <person name="Hellsten U."/>
            <person name="Kawashima T."/>
            <person name="Kuo A."/>
            <person name="Mitros T."/>
            <person name="Salamov A."/>
            <person name="Carpenter M.L."/>
            <person name="Signorovitch A.Y."/>
            <person name="Moreno M.A."/>
            <person name="Kamm K."/>
            <person name="Grimwood J."/>
            <person name="Schmutz J."/>
            <person name="Shapiro H."/>
            <person name="Grigoriev I.V."/>
            <person name="Buss L.W."/>
            <person name="Schierwater B."/>
            <person name="Dellaporta S.L."/>
            <person name="Rokhsar D.S."/>
        </authorList>
    </citation>
    <scope>NUCLEOTIDE SEQUENCE [LARGE SCALE GENOMIC DNA]</scope>
    <source>
        <strain evidence="11 12">Grell-BS-1999</strain>
    </source>
</reference>
<evidence type="ECO:0000256" key="10">
    <source>
        <dbReference type="HAMAP-Rule" id="MF_03019"/>
    </source>
</evidence>
<feature type="binding site" evidence="10">
    <location>
        <position position="45"/>
    </location>
    <ligand>
        <name>O2</name>
        <dbReference type="ChEBI" id="CHEBI:15379"/>
    </ligand>
</feature>
<dbReference type="EC" id="1.13.11.6" evidence="10"/>
<dbReference type="KEGG" id="tad:TRIADDRAFT_24699"/>
<dbReference type="OrthoDB" id="204928at2759"/>
<organism evidence="11 12">
    <name type="scientific">Trichoplax adhaerens</name>
    <name type="common">Trichoplax reptans</name>
    <dbReference type="NCBI Taxonomy" id="10228"/>
    <lineage>
        <taxon>Eukaryota</taxon>
        <taxon>Metazoa</taxon>
        <taxon>Placozoa</taxon>
        <taxon>Uniplacotomia</taxon>
        <taxon>Trichoplacea</taxon>
        <taxon>Trichoplacidae</taxon>
        <taxon>Trichoplax</taxon>
    </lineage>
</organism>
<feature type="binding site" evidence="10">
    <location>
        <position position="55"/>
    </location>
    <ligand>
        <name>substrate</name>
    </ligand>
</feature>
<protein>
    <recommendedName>
        <fullName evidence="10">3-hydroxyanthranilate 3,4-dioxygenase</fullName>
        <ecNumber evidence="10">1.13.11.6</ecNumber>
    </recommendedName>
    <alternativeName>
        <fullName evidence="10">3-hydroxyanthranilate oxygenase</fullName>
        <shortName evidence="10">3-HAO</shortName>
    </alternativeName>
    <alternativeName>
        <fullName evidence="10">3-hydroxyanthranilic acid dioxygenase</fullName>
        <shortName evidence="10">HAD</shortName>
    </alternativeName>
</protein>
<evidence type="ECO:0000256" key="5">
    <source>
        <dbReference type="ARBA" id="ARBA00022723"/>
    </source>
</evidence>
<dbReference type="GO" id="GO:0034354">
    <property type="term" value="P:'de novo' NAD+ biosynthetic process from L-tryptophan"/>
    <property type="evidence" value="ECO:0000318"/>
    <property type="project" value="GO_Central"/>
</dbReference>
<name>B3RUS6_TRIAD</name>
<evidence type="ECO:0000313" key="12">
    <source>
        <dbReference type="Proteomes" id="UP000009022"/>
    </source>
</evidence>
<dbReference type="GO" id="GO:0043420">
    <property type="term" value="P:anthranilate metabolic process"/>
    <property type="evidence" value="ECO:0007669"/>
    <property type="project" value="UniProtKB-UniRule"/>
</dbReference>
<dbReference type="GO" id="GO:0046874">
    <property type="term" value="P:quinolinate metabolic process"/>
    <property type="evidence" value="ECO:0000318"/>
    <property type="project" value="GO_Central"/>
</dbReference>
<evidence type="ECO:0000256" key="9">
    <source>
        <dbReference type="ARBA" id="ARBA00052793"/>
    </source>
</evidence>
<dbReference type="STRING" id="10228.B3RUS6"/>
<accession>B3RUS6</accession>
<dbReference type="SUPFAM" id="SSF51182">
    <property type="entry name" value="RmlC-like cupins"/>
    <property type="match status" value="1"/>
</dbReference>
<dbReference type="InterPro" id="IPR014710">
    <property type="entry name" value="RmlC-like_jellyroll"/>
</dbReference>
<dbReference type="UniPathway" id="UPA00253">
    <property type="reaction ID" value="UER00330"/>
</dbReference>
<feature type="region of interest" description="Domain A (catalytic)" evidence="10">
    <location>
        <begin position="1"/>
        <end position="226"/>
    </location>
</feature>
<dbReference type="NCBIfam" id="TIGR03037">
    <property type="entry name" value="anthran_nbaC"/>
    <property type="match status" value="1"/>
</dbReference>
<dbReference type="GO" id="GO:0019805">
    <property type="term" value="P:quinolinate biosynthetic process"/>
    <property type="evidence" value="ECO:0007669"/>
    <property type="project" value="UniProtKB-UniRule"/>
</dbReference>
<comment type="similarity">
    <text evidence="10">Belongs to the 3-HAO family.</text>
</comment>
<dbReference type="PhylomeDB" id="B3RUS6"/>
<dbReference type="GeneID" id="6752621"/>
<feature type="binding site" evidence="10">
    <location>
        <position position="55"/>
    </location>
    <ligand>
        <name>Fe cation</name>
        <dbReference type="ChEBI" id="CHEBI:24875"/>
        <note>catalytic</note>
    </ligand>
</feature>
<sequence length="241" mass="28037">MAGQTIALTKWIDENESSFKPPVCNKLLFGAGQLKIMFVGGPNNRKDYHLEEGEELFYMIRGDMCLNIIEKGKFKSIPIKEGQIFLLPRKIPHSPQRLESTVGLVIERERRMHEMDCLRYYCEDGNSHNNILYERWFHCEDLGCQLAPIIKEYFASEEYKTGKPGKNSIIQDPVFHPDEETTVKEPFSLKEWIDNNRNTVNKQNELMLFSETECQLRIATNCTVKCGSSSEEIWIWIYEGN</sequence>
<feature type="binding site" evidence="10">
    <location>
        <position position="49"/>
    </location>
    <ligand>
        <name>Fe cation</name>
        <dbReference type="ChEBI" id="CHEBI:24875"/>
        <note>catalytic</note>
    </ligand>
</feature>
<dbReference type="Pfam" id="PF06052">
    <property type="entry name" value="3-HAO"/>
    <property type="match status" value="1"/>
</dbReference>
<feature type="binding site" evidence="10">
    <location>
        <position position="93"/>
    </location>
    <ligand>
        <name>Fe cation</name>
        <dbReference type="ChEBI" id="CHEBI:24875"/>
        <note>catalytic</note>
    </ligand>
</feature>
<keyword evidence="5 10" id="KW-0479">Metal-binding</keyword>
<evidence type="ECO:0000256" key="8">
    <source>
        <dbReference type="ARBA" id="ARBA00023004"/>
    </source>
</evidence>
<evidence type="ECO:0000256" key="6">
    <source>
        <dbReference type="ARBA" id="ARBA00022964"/>
    </source>
</evidence>
<dbReference type="AlphaFoldDB" id="B3RUS6"/>
<keyword evidence="12" id="KW-1185">Reference proteome</keyword>
<keyword evidence="3 10" id="KW-0963">Cytoplasm</keyword>
<comment type="subcellular location">
    <subcellularLocation>
        <location evidence="10">Cytoplasm</location>
    </subcellularLocation>
</comment>
<dbReference type="InterPro" id="IPR011051">
    <property type="entry name" value="RmlC_Cupin_sf"/>
</dbReference>
<keyword evidence="4 10" id="KW-0662">Pyridine nucleotide biosynthesis</keyword>
<feature type="binding site" evidence="10">
    <location>
        <position position="107"/>
    </location>
    <ligand>
        <name>substrate</name>
    </ligand>
</feature>
<dbReference type="GO" id="GO:0000334">
    <property type="term" value="F:3-hydroxyanthranilate 3,4-dioxygenase activity"/>
    <property type="evidence" value="ECO:0000318"/>
    <property type="project" value="GO_Central"/>
</dbReference>
<dbReference type="HAMAP" id="MF_00825">
    <property type="entry name" value="3_HAO"/>
    <property type="match status" value="1"/>
</dbReference>
<evidence type="ECO:0000256" key="2">
    <source>
        <dbReference type="ARBA" id="ARBA00002752"/>
    </source>
</evidence>
<dbReference type="FunFam" id="2.60.120.10:FF:000077">
    <property type="entry name" value="3-hydroxyanthranilate 3,4-dioxygenase"/>
    <property type="match status" value="1"/>
</dbReference>